<reference evidence="1 2" key="1">
    <citation type="journal article" date="2017" name="Nat. Ecol. Evol.">
        <title>Scallop genome provides insights into evolution of bilaterian karyotype and development.</title>
        <authorList>
            <person name="Wang S."/>
            <person name="Zhang J."/>
            <person name="Jiao W."/>
            <person name="Li J."/>
            <person name="Xun X."/>
            <person name="Sun Y."/>
            <person name="Guo X."/>
            <person name="Huan P."/>
            <person name="Dong B."/>
            <person name="Zhang L."/>
            <person name="Hu X."/>
            <person name="Sun X."/>
            <person name="Wang J."/>
            <person name="Zhao C."/>
            <person name="Wang Y."/>
            <person name="Wang D."/>
            <person name="Huang X."/>
            <person name="Wang R."/>
            <person name="Lv J."/>
            <person name="Li Y."/>
            <person name="Zhang Z."/>
            <person name="Liu B."/>
            <person name="Lu W."/>
            <person name="Hui Y."/>
            <person name="Liang J."/>
            <person name="Zhou Z."/>
            <person name="Hou R."/>
            <person name="Li X."/>
            <person name="Liu Y."/>
            <person name="Li H."/>
            <person name="Ning X."/>
            <person name="Lin Y."/>
            <person name="Zhao L."/>
            <person name="Xing Q."/>
            <person name="Dou J."/>
            <person name="Li Y."/>
            <person name="Mao J."/>
            <person name="Guo H."/>
            <person name="Dou H."/>
            <person name="Li T."/>
            <person name="Mu C."/>
            <person name="Jiang W."/>
            <person name="Fu Q."/>
            <person name="Fu X."/>
            <person name="Miao Y."/>
            <person name="Liu J."/>
            <person name="Yu Q."/>
            <person name="Li R."/>
            <person name="Liao H."/>
            <person name="Li X."/>
            <person name="Kong Y."/>
            <person name="Jiang Z."/>
            <person name="Chourrout D."/>
            <person name="Li R."/>
            <person name="Bao Z."/>
        </authorList>
    </citation>
    <scope>NUCLEOTIDE SEQUENCE [LARGE SCALE GENOMIC DNA]</scope>
    <source>
        <strain evidence="1 2">PY_sf001</strain>
    </source>
</reference>
<keyword evidence="2" id="KW-1185">Reference proteome</keyword>
<evidence type="ECO:0000313" key="1">
    <source>
        <dbReference type="EMBL" id="OWF36369.1"/>
    </source>
</evidence>
<evidence type="ECO:0000313" key="2">
    <source>
        <dbReference type="Proteomes" id="UP000242188"/>
    </source>
</evidence>
<dbReference type="AlphaFoldDB" id="A0A210PIR6"/>
<organism evidence="1 2">
    <name type="scientific">Mizuhopecten yessoensis</name>
    <name type="common">Japanese scallop</name>
    <name type="synonym">Patinopecten yessoensis</name>
    <dbReference type="NCBI Taxonomy" id="6573"/>
    <lineage>
        <taxon>Eukaryota</taxon>
        <taxon>Metazoa</taxon>
        <taxon>Spiralia</taxon>
        <taxon>Lophotrochozoa</taxon>
        <taxon>Mollusca</taxon>
        <taxon>Bivalvia</taxon>
        <taxon>Autobranchia</taxon>
        <taxon>Pteriomorphia</taxon>
        <taxon>Pectinida</taxon>
        <taxon>Pectinoidea</taxon>
        <taxon>Pectinidae</taxon>
        <taxon>Mizuhopecten</taxon>
    </lineage>
</organism>
<protein>
    <submittedName>
        <fullName evidence="1">Uncharacterized protein</fullName>
    </submittedName>
</protein>
<accession>A0A210PIR6</accession>
<sequence length="74" mass="8070">MVLLSDGHQIYVNETKLALKSESRRTWSLLDYFLAPKYLAVHSATGGKSTKPALPGKIILAIKGKECNVCNHSG</sequence>
<dbReference type="EMBL" id="NEDP02076631">
    <property type="protein sequence ID" value="OWF36369.1"/>
    <property type="molecule type" value="Genomic_DNA"/>
</dbReference>
<proteinExistence type="predicted"/>
<name>A0A210PIR6_MIZYE</name>
<comment type="caution">
    <text evidence="1">The sequence shown here is derived from an EMBL/GenBank/DDBJ whole genome shotgun (WGS) entry which is preliminary data.</text>
</comment>
<dbReference type="Proteomes" id="UP000242188">
    <property type="component" value="Unassembled WGS sequence"/>
</dbReference>
<gene>
    <name evidence="1" type="ORF">KP79_PYT23266</name>
</gene>